<dbReference type="EMBL" id="JANWTC010000005">
    <property type="protein sequence ID" value="MCS5479649.1"/>
    <property type="molecule type" value="Genomic_DNA"/>
</dbReference>
<evidence type="ECO:0000256" key="2">
    <source>
        <dbReference type="SAM" id="SignalP"/>
    </source>
</evidence>
<keyword evidence="2" id="KW-0732">Signal</keyword>
<reference evidence="3 4" key="1">
    <citation type="submission" date="2022-08" db="EMBL/GenBank/DDBJ databases">
        <title>YIM 101645 draft genome.</title>
        <authorList>
            <person name="Chen X."/>
        </authorList>
    </citation>
    <scope>NUCLEOTIDE SEQUENCE [LARGE SCALE GENOMIC DNA]</scope>
    <source>
        <strain evidence="3 4">YIM 101645</strain>
    </source>
</reference>
<organism evidence="3 4">
    <name type="scientific">Corynebacterium lemuris</name>
    <dbReference type="NCBI Taxonomy" id="1859292"/>
    <lineage>
        <taxon>Bacteria</taxon>
        <taxon>Bacillati</taxon>
        <taxon>Actinomycetota</taxon>
        <taxon>Actinomycetes</taxon>
        <taxon>Mycobacteriales</taxon>
        <taxon>Corynebacteriaceae</taxon>
        <taxon>Corynebacterium</taxon>
    </lineage>
</organism>
<dbReference type="InterPro" id="IPR051200">
    <property type="entry name" value="Host-pathogen_enzymatic-act"/>
</dbReference>
<dbReference type="Proteomes" id="UP001205965">
    <property type="component" value="Unassembled WGS sequence"/>
</dbReference>
<dbReference type="InterPro" id="IPR011964">
    <property type="entry name" value="YVTN_b-propeller_repeat"/>
</dbReference>
<evidence type="ECO:0000313" key="4">
    <source>
        <dbReference type="Proteomes" id="UP001205965"/>
    </source>
</evidence>
<dbReference type="Gene3D" id="2.130.10.10">
    <property type="entry name" value="YVTN repeat-like/Quinoprotein amine dehydrogenase"/>
    <property type="match status" value="1"/>
</dbReference>
<feature type="region of interest" description="Disordered" evidence="1">
    <location>
        <begin position="183"/>
        <end position="202"/>
    </location>
</feature>
<accession>A0ABT2FXB6</accession>
<name>A0ABT2FXB6_9CORY</name>
<feature type="chain" id="PRO_5046546713" evidence="2">
    <location>
        <begin position="29"/>
        <end position="748"/>
    </location>
</feature>
<dbReference type="NCBIfam" id="TIGR02276">
    <property type="entry name" value="beta_rpt_yvtn"/>
    <property type="match status" value="1"/>
</dbReference>
<sequence>MNITWKSRATQRAIAGLMSVAIATSGVAVMTAAPAVAQECSEFSTRNQGNGAGTLTLKEEKNYKSGDIITLVGTGFEKRPDKGSLAYKLNDGALRFEADQAGSDVAEVDGTGTAYVDDVAALPDAAGNFEARLKLPTFAADGQYGIRLLAGNDGGAGASKFVIFNVVNGEAQDGQCGTIAVDDDKDGEPGETSGAKATAAEPATAADGTVTVDLNLSGFSPEAAISATAGTGAAQWRNGRETAETIKAAADGTASGTLVIPAGAAPAGENTITLKSDKGDEVEAKITTEGALALSANSLNATATATVANLAAGAQVTKIAAGDTTFYTGTTTAGADGKAVVEGVKLAGDQSLVGEKFSVTYTVPGGTQTLTSGIAVTPDNSEVGAENFTIDRVDIGNGQYQTAVNPETGKVFAARAVGRPPIQDSGLIRLDGETLAVEQEIKPAAVNPDDESKGVYGVYGIGLDNKLGYVWVTNTRQNTIAVYKQSDLSLVKQFEAGEVAHSRDVVVDPKTNKAYVSSAARGDAGTSVIEVYDGKTLEKVETIQVKDPENDFGVTMSLAFDEKTGELFTTSFVNPTAAKIDVRNGNKITFYDLGDNVATASGVAWDSKNRNLYIANQGTSNVVVVDVDKDEVIADIPTGAGALNAVYDPVNELVYVANRGGGTATVIDAKTLKVTANLPAGVNANHISVGPDGSAYLVNKAGREEGDKRVDDLYRYRPIGKTGGENPGPGKPNPGKPSGSAKLGGSSH</sequence>
<dbReference type="PANTHER" id="PTHR47197:SF3">
    <property type="entry name" value="DIHYDRO-HEME D1 DEHYDROGENASE"/>
    <property type="match status" value="1"/>
</dbReference>
<evidence type="ECO:0000313" key="3">
    <source>
        <dbReference type="EMBL" id="MCS5479649.1"/>
    </source>
</evidence>
<protein>
    <submittedName>
        <fullName evidence="3">YncE family protein</fullName>
    </submittedName>
</protein>
<comment type="caution">
    <text evidence="3">The sequence shown here is derived from an EMBL/GenBank/DDBJ whole genome shotgun (WGS) entry which is preliminary data.</text>
</comment>
<keyword evidence="4" id="KW-1185">Reference proteome</keyword>
<dbReference type="PANTHER" id="PTHR47197">
    <property type="entry name" value="PROTEIN NIRF"/>
    <property type="match status" value="1"/>
</dbReference>
<gene>
    <name evidence="3" type="ORF">NYP18_08260</name>
</gene>
<feature type="region of interest" description="Disordered" evidence="1">
    <location>
        <begin position="707"/>
        <end position="748"/>
    </location>
</feature>
<dbReference type="SUPFAM" id="SSF51004">
    <property type="entry name" value="C-terminal (heme d1) domain of cytochrome cd1-nitrite reductase"/>
    <property type="match status" value="1"/>
</dbReference>
<proteinExistence type="predicted"/>
<dbReference type="InterPro" id="IPR015943">
    <property type="entry name" value="WD40/YVTN_repeat-like_dom_sf"/>
</dbReference>
<dbReference type="InterPro" id="IPR011048">
    <property type="entry name" value="Haem_d1_sf"/>
</dbReference>
<evidence type="ECO:0000256" key="1">
    <source>
        <dbReference type="SAM" id="MobiDB-lite"/>
    </source>
</evidence>
<dbReference type="RefSeq" id="WP_259427717.1">
    <property type="nucleotide sequence ID" value="NZ_JANWTC010000005.1"/>
</dbReference>
<feature type="signal peptide" evidence="2">
    <location>
        <begin position="1"/>
        <end position="28"/>
    </location>
</feature>